<evidence type="ECO:0000256" key="1">
    <source>
        <dbReference type="SAM" id="Phobius"/>
    </source>
</evidence>
<sequence>MRRIIILFSFVLLFLTGCGTLEVELEKDGSGTAIFTMPLDEVSYSEEALMEEIQSGVEQANERAGENVLESKGMKTKDDKMIAKFEFDHISALHPDSLLVSFSDMARYNPYQMERLSPVDEEEEFDHEAEAIQDLPVYYFTELNPSVETTLELPGEVKYVSHGVSLVEGEKDKVTLQNSSGYIVYEPSSFSLIGILIILLVVAGAGGWFFMTRKREKQQSVWEGRDVS</sequence>
<protein>
    <recommendedName>
        <fullName evidence="4">LPXTG-motif cell wall-anchored protein</fullName>
    </recommendedName>
</protein>
<dbReference type="PROSITE" id="PS51257">
    <property type="entry name" value="PROKAR_LIPOPROTEIN"/>
    <property type="match status" value="1"/>
</dbReference>
<proteinExistence type="predicted"/>
<feature type="transmembrane region" description="Helical" evidence="1">
    <location>
        <begin position="190"/>
        <end position="210"/>
    </location>
</feature>
<evidence type="ECO:0000313" key="2">
    <source>
        <dbReference type="EMBL" id="WIF97758.1"/>
    </source>
</evidence>
<organism evidence="2 3">
    <name type="scientific">Pontibacillus chungwhensis</name>
    <dbReference type="NCBI Taxonomy" id="265426"/>
    <lineage>
        <taxon>Bacteria</taxon>
        <taxon>Bacillati</taxon>
        <taxon>Bacillota</taxon>
        <taxon>Bacilli</taxon>
        <taxon>Bacillales</taxon>
        <taxon>Bacillaceae</taxon>
        <taxon>Pontibacillus</taxon>
    </lineage>
</organism>
<keyword evidence="1" id="KW-1133">Transmembrane helix</keyword>
<evidence type="ECO:0000313" key="3">
    <source>
        <dbReference type="Proteomes" id="UP001236652"/>
    </source>
</evidence>
<keyword evidence="1" id="KW-0472">Membrane</keyword>
<reference evidence="2 3" key="1">
    <citation type="submission" date="2023-05" db="EMBL/GenBank/DDBJ databases">
        <title>Comparative genomics reveals the evidence of polycyclic aromatic hydrocarbons degradation in moderately halophilic genus Pontibacillus.</title>
        <authorList>
            <person name="Yang H."/>
            <person name="Qian Z."/>
        </authorList>
    </citation>
    <scope>NUCLEOTIDE SEQUENCE [LARGE SCALE GENOMIC DNA]</scope>
    <source>
        <strain evidence="3">HN14</strain>
    </source>
</reference>
<dbReference type="RefSeq" id="WP_231417857.1">
    <property type="nucleotide sequence ID" value="NZ_CP126446.1"/>
</dbReference>
<name>A0ABY8UWG0_9BACI</name>
<dbReference type="EMBL" id="CP126446">
    <property type="protein sequence ID" value="WIF97758.1"/>
    <property type="molecule type" value="Genomic_DNA"/>
</dbReference>
<accession>A0ABY8UWG0</accession>
<gene>
    <name evidence="2" type="ORF">QNI29_18850</name>
</gene>
<evidence type="ECO:0008006" key="4">
    <source>
        <dbReference type="Google" id="ProtNLM"/>
    </source>
</evidence>
<keyword evidence="1" id="KW-0812">Transmembrane</keyword>
<dbReference type="Proteomes" id="UP001236652">
    <property type="component" value="Chromosome"/>
</dbReference>
<keyword evidence="3" id="KW-1185">Reference proteome</keyword>